<organism evidence="1">
    <name type="scientific">Cacopsylla melanoneura</name>
    <dbReference type="NCBI Taxonomy" id="428564"/>
    <lineage>
        <taxon>Eukaryota</taxon>
        <taxon>Metazoa</taxon>
        <taxon>Ecdysozoa</taxon>
        <taxon>Arthropoda</taxon>
        <taxon>Hexapoda</taxon>
        <taxon>Insecta</taxon>
        <taxon>Pterygota</taxon>
        <taxon>Neoptera</taxon>
        <taxon>Paraneoptera</taxon>
        <taxon>Hemiptera</taxon>
        <taxon>Sternorrhyncha</taxon>
        <taxon>Psylloidea</taxon>
        <taxon>Psyllidae</taxon>
        <taxon>Psyllinae</taxon>
        <taxon>Cacopsylla</taxon>
    </lineage>
</organism>
<evidence type="ECO:0000313" key="1">
    <source>
        <dbReference type="EMBL" id="CAG6737081.1"/>
    </source>
</evidence>
<accession>A0A8D9E1H7</accession>
<proteinExistence type="predicted"/>
<protein>
    <submittedName>
        <fullName evidence="1">Uncharacterized protein</fullName>
    </submittedName>
</protein>
<dbReference type="AlphaFoldDB" id="A0A8D9E1H7"/>
<dbReference type="EMBL" id="HBUF01401756">
    <property type="protein sequence ID" value="CAG6737081.1"/>
    <property type="molecule type" value="Transcribed_RNA"/>
</dbReference>
<sequence>MELFGSKEMRLLGVNLRTNLSQGEVPLLLSFDLDQKCRNIPINYKRIDFLKTPLCKFMGKSRHRFNNCEAQYTVNFSYRHDFPHLIFRMLPSFIFRKFEHVEGL</sequence>
<name>A0A8D9E1H7_9HEMI</name>
<reference evidence="1" key="1">
    <citation type="submission" date="2021-05" db="EMBL/GenBank/DDBJ databases">
        <authorList>
            <person name="Alioto T."/>
            <person name="Alioto T."/>
            <person name="Gomez Garrido J."/>
        </authorList>
    </citation>
    <scope>NUCLEOTIDE SEQUENCE</scope>
</reference>